<protein>
    <submittedName>
        <fullName evidence="1">Uncharacterized protein</fullName>
    </submittedName>
</protein>
<dbReference type="HOGENOM" id="CLU_2783440_0_0_1"/>
<reference evidence="2" key="1">
    <citation type="submission" date="2013-06" db="EMBL/GenBank/DDBJ databases">
        <authorList>
            <person name="Zhao Q."/>
        </authorList>
    </citation>
    <scope>NUCLEOTIDE SEQUENCE</scope>
    <source>
        <strain evidence="2">cv. W1943</strain>
    </source>
</reference>
<keyword evidence="2" id="KW-1185">Reference proteome</keyword>
<dbReference type="AlphaFoldDB" id="A0A0E0RCF0"/>
<reference evidence="1" key="2">
    <citation type="submission" date="2015-06" db="UniProtKB">
        <authorList>
            <consortium name="EnsemblPlants"/>
        </authorList>
    </citation>
    <scope>IDENTIFICATION</scope>
</reference>
<dbReference type="Proteomes" id="UP000008022">
    <property type="component" value="Unassembled WGS sequence"/>
</dbReference>
<name>A0A0E0RCF0_ORYRU</name>
<evidence type="ECO:0000313" key="2">
    <source>
        <dbReference type="Proteomes" id="UP000008022"/>
    </source>
</evidence>
<dbReference type="Gramene" id="ORUFI11G25730.1">
    <property type="protein sequence ID" value="ORUFI11G25730.1"/>
    <property type="gene ID" value="ORUFI11G25730"/>
</dbReference>
<dbReference type="EnsemblPlants" id="ORUFI11G25730.1">
    <property type="protein sequence ID" value="ORUFI11G25730.1"/>
    <property type="gene ID" value="ORUFI11G25730"/>
</dbReference>
<sequence length="69" mass="7159">AYDPISEHSQATEPAATAAAAASVSSCPQTPNTSTAPGRFVLNDGAFALLLHLPPPGTKPYRAQLIREN</sequence>
<accession>A0A0E0RCF0</accession>
<organism evidence="1 2">
    <name type="scientific">Oryza rufipogon</name>
    <name type="common">Brownbeard rice</name>
    <name type="synonym">Asian wild rice</name>
    <dbReference type="NCBI Taxonomy" id="4529"/>
    <lineage>
        <taxon>Eukaryota</taxon>
        <taxon>Viridiplantae</taxon>
        <taxon>Streptophyta</taxon>
        <taxon>Embryophyta</taxon>
        <taxon>Tracheophyta</taxon>
        <taxon>Spermatophyta</taxon>
        <taxon>Magnoliopsida</taxon>
        <taxon>Liliopsida</taxon>
        <taxon>Poales</taxon>
        <taxon>Poaceae</taxon>
        <taxon>BOP clade</taxon>
        <taxon>Oryzoideae</taxon>
        <taxon>Oryzeae</taxon>
        <taxon>Oryzinae</taxon>
        <taxon>Oryza</taxon>
    </lineage>
</organism>
<evidence type="ECO:0000313" key="1">
    <source>
        <dbReference type="EnsemblPlants" id="ORUFI11G25730.1"/>
    </source>
</evidence>
<proteinExistence type="predicted"/>